<dbReference type="InterPro" id="IPR044294">
    <property type="entry name" value="Lipase-like"/>
</dbReference>
<protein>
    <submittedName>
        <fullName evidence="1">Uncharacterized protein</fullName>
    </submittedName>
</protein>
<keyword evidence="2" id="KW-1185">Reference proteome</keyword>
<dbReference type="Proteomes" id="UP001321473">
    <property type="component" value="Unassembled WGS sequence"/>
</dbReference>
<dbReference type="InterPro" id="IPR022122">
    <property type="entry name" value="DUF3657"/>
</dbReference>
<evidence type="ECO:0000313" key="2">
    <source>
        <dbReference type="Proteomes" id="UP001321473"/>
    </source>
</evidence>
<reference evidence="1 2" key="1">
    <citation type="journal article" date="2023" name="Arcadia Sci">
        <title>De novo assembly of a long-read Amblyomma americanum tick genome.</title>
        <authorList>
            <person name="Chou S."/>
            <person name="Poskanzer K.E."/>
            <person name="Rollins M."/>
            <person name="Thuy-Boun P.S."/>
        </authorList>
    </citation>
    <scope>NUCLEOTIDE SEQUENCE [LARGE SCALE GENOMIC DNA]</scope>
    <source>
        <strain evidence="1">F_SG_1</strain>
        <tissue evidence="1">Salivary glands</tissue>
    </source>
</reference>
<organism evidence="1 2">
    <name type="scientific">Amblyomma americanum</name>
    <name type="common">Lone star tick</name>
    <dbReference type="NCBI Taxonomy" id="6943"/>
    <lineage>
        <taxon>Eukaryota</taxon>
        <taxon>Metazoa</taxon>
        <taxon>Ecdysozoa</taxon>
        <taxon>Arthropoda</taxon>
        <taxon>Chelicerata</taxon>
        <taxon>Arachnida</taxon>
        <taxon>Acari</taxon>
        <taxon>Parasitiformes</taxon>
        <taxon>Ixodida</taxon>
        <taxon>Ixodoidea</taxon>
        <taxon>Ixodidae</taxon>
        <taxon>Amblyomminae</taxon>
        <taxon>Amblyomma</taxon>
    </lineage>
</organism>
<dbReference type="EMBL" id="JARKHS020005973">
    <property type="protein sequence ID" value="KAK8783019.1"/>
    <property type="molecule type" value="Genomic_DNA"/>
</dbReference>
<evidence type="ECO:0000313" key="1">
    <source>
        <dbReference type="EMBL" id="KAK8783019.1"/>
    </source>
</evidence>
<name>A0AAQ4F7F8_AMBAM</name>
<gene>
    <name evidence="1" type="ORF">V5799_015633</name>
</gene>
<dbReference type="Pfam" id="PF12394">
    <property type="entry name" value="DUF3657"/>
    <property type="match status" value="1"/>
</dbReference>
<dbReference type="AlphaFoldDB" id="A0AAQ4F7F8"/>
<proteinExistence type="predicted"/>
<dbReference type="PANTHER" id="PTHR12482:SF5">
    <property type="entry name" value="DUF676 DOMAIN-CONTAINING PROTEIN"/>
    <property type="match status" value="1"/>
</dbReference>
<comment type="caution">
    <text evidence="1">The sequence shown here is derived from an EMBL/GenBank/DDBJ whole genome shotgun (WGS) entry which is preliminary data.</text>
</comment>
<accession>A0AAQ4F7F8</accession>
<sequence>MKHEVVVDFVVELYTLYNFYLDAEGWPFFRRRDGRSTGAKRPSPFTAVTARVMTLTFDPVRGLHHYYPVVFEVSNLSVLTMTVHASLTTICIPSDRPEAVRFQDEESKKLSVILVVLWEQYLEAVVGHQELRFVLYEPLQRARTARLCEGYLILNKNAEAVYYDGVVELFYRPASAPRLPGARPALLQRSLLNVQGKRGTWYLQRYEYTESLRQMMLSDSSDIRKTYLYRLSKHTGLTHFKNIVLLGSSDDYIVPLHSAHIKLARHITKDTTPLGVAYREMMRNILKPIMDKPDMNLIRLEVHVPFRASFVSSNVHVTPLSSEILAQKIATVACARHLL</sequence>
<dbReference type="PANTHER" id="PTHR12482">
    <property type="entry name" value="LIPASE ROG1-RELATED-RELATED"/>
    <property type="match status" value="1"/>
</dbReference>